<keyword evidence="2 6" id="KW-0378">Hydrolase</keyword>
<evidence type="ECO:0000256" key="4">
    <source>
        <dbReference type="SAM" id="SignalP"/>
    </source>
</evidence>
<feature type="transmembrane region" description="Helical" evidence="3">
    <location>
        <begin position="554"/>
        <end position="576"/>
    </location>
</feature>
<evidence type="ECO:0000256" key="2">
    <source>
        <dbReference type="ARBA" id="ARBA00022801"/>
    </source>
</evidence>
<keyword evidence="7" id="KW-1185">Reference proteome</keyword>
<dbReference type="InterPro" id="IPR003010">
    <property type="entry name" value="C-N_Hydrolase"/>
</dbReference>
<evidence type="ECO:0000256" key="3">
    <source>
        <dbReference type="SAM" id="Phobius"/>
    </source>
</evidence>
<dbReference type="PROSITE" id="PS50263">
    <property type="entry name" value="CN_HYDROLASE"/>
    <property type="match status" value="1"/>
</dbReference>
<dbReference type="PANTHER" id="PTHR10609:SF27">
    <property type="entry name" value="CN HYDROLASE DOMAIN-CONTAINING PROTEIN-RELATED"/>
    <property type="match status" value="1"/>
</dbReference>
<proteinExistence type="inferred from homology"/>
<feature type="transmembrane region" description="Helical" evidence="3">
    <location>
        <begin position="495"/>
        <end position="516"/>
    </location>
</feature>
<dbReference type="SUPFAM" id="SSF56317">
    <property type="entry name" value="Carbon-nitrogen hydrolase"/>
    <property type="match status" value="1"/>
</dbReference>
<gene>
    <name evidence="6" type="ORF">SPHA_49544</name>
</gene>
<keyword evidence="3" id="KW-1133">Transmembrane helix</keyword>
<dbReference type="EMBL" id="CAHIKZ030002853">
    <property type="protein sequence ID" value="CAE1292973.1"/>
    <property type="molecule type" value="Genomic_DNA"/>
</dbReference>
<dbReference type="Gene3D" id="3.60.110.10">
    <property type="entry name" value="Carbon-nitrogen hydrolase"/>
    <property type="match status" value="1"/>
</dbReference>
<name>A0A812DBZ4_ACAPH</name>
<feature type="chain" id="PRO_5032321289" evidence="4">
    <location>
        <begin position="21"/>
        <end position="580"/>
    </location>
</feature>
<comment type="caution">
    <text evidence="6">The sequence shown here is derived from an EMBL/GenBank/DDBJ whole genome shotgun (WGS) entry which is preliminary data.</text>
</comment>
<keyword evidence="4" id="KW-0732">Signal</keyword>
<evidence type="ECO:0000256" key="1">
    <source>
        <dbReference type="ARBA" id="ARBA00008225"/>
    </source>
</evidence>
<dbReference type="EC" id="3.5.1.92" evidence="6"/>
<dbReference type="Proteomes" id="UP000597762">
    <property type="component" value="Unassembled WGS sequence"/>
</dbReference>
<dbReference type="InterPro" id="IPR043957">
    <property type="entry name" value="Vanin_C"/>
</dbReference>
<comment type="similarity">
    <text evidence="1">Belongs to the carbon-nitrogen hydrolase superfamily. BTD/VNN family.</text>
</comment>
<dbReference type="AlphaFoldDB" id="A0A812DBZ4"/>
<evidence type="ECO:0000259" key="5">
    <source>
        <dbReference type="PROSITE" id="PS50263"/>
    </source>
</evidence>
<accession>A0A812DBZ4</accession>
<protein>
    <submittedName>
        <fullName evidence="6">VNN</fullName>
        <ecNumber evidence="6">3.5.1.92</ecNumber>
    </submittedName>
</protein>
<evidence type="ECO:0000313" key="7">
    <source>
        <dbReference type="Proteomes" id="UP000597762"/>
    </source>
</evidence>
<feature type="transmembrane region" description="Helical" evidence="3">
    <location>
        <begin position="528"/>
        <end position="548"/>
    </location>
</feature>
<dbReference type="InterPro" id="IPR040154">
    <property type="entry name" value="Biotinidase/VNN"/>
</dbReference>
<dbReference type="InterPro" id="IPR036526">
    <property type="entry name" value="C-N_Hydrolase_sf"/>
</dbReference>
<dbReference type="Pfam" id="PF00795">
    <property type="entry name" value="CN_hydrolase"/>
    <property type="match status" value="1"/>
</dbReference>
<evidence type="ECO:0000313" key="6">
    <source>
        <dbReference type="EMBL" id="CAE1292973.1"/>
    </source>
</evidence>
<dbReference type="Pfam" id="PF19018">
    <property type="entry name" value="Vanin_C"/>
    <property type="match status" value="1"/>
</dbReference>
<sequence length="580" mass="66215">MLQILLSIVCCLLTWIPVFANQHGGYTVSVYQPRMVNNVSSFVSREEAVAHMSRHIDEYELQAEEAARRKSQILVFPEYCLYADIDDFTRDSVANFLETIPDPEVNFPWTPCDLKNTTDDITIQRKFSCMAKKNKLYIVANVGERETCNRTLDSRCPLDGRYQFNTNVVYAPNGTLVSRYRKKHLFYEPYFNEPAVAEHKVFETPFGRFASITCFDIYYEDTLNDLIHYKNVRNIIFPNLWFSLSPLFISVPYHASVAWMANINLISSNLILDIPSRVSPLTGGSGFYSGTSGFSYSSNPGLLTINMTNINPCATSNYAVVPKRVTPAQGNQKIITYFVGNMDINAVQLEGKAGNISVCYGDFCCGLEYEFTPEPHPSVAYWLGATDFADGSRQYDAQACSLCTVVLSKMVCESLPADPNVKFARFKRIRMFANEFKTTFVYPQVTLMNNMSYQVLNPNVYYNRGEIKLVKTAPLHSMTLLGRIYPPHVSSTSRIVIPTALVIGIIFFLSFFLSFLLSSFFLFPIHYFLSYSISSFSFIIFFLSFSFINFSYPLSSFFLSFFLSFSFIIFFLIQFLNYQR</sequence>
<keyword evidence="3" id="KW-0812">Transmembrane</keyword>
<dbReference type="PANTHER" id="PTHR10609">
    <property type="entry name" value="BIOTINIDASE-RELATED"/>
    <property type="match status" value="1"/>
</dbReference>
<reference evidence="6" key="1">
    <citation type="submission" date="2021-01" db="EMBL/GenBank/DDBJ databases">
        <authorList>
            <person name="Li R."/>
            <person name="Bekaert M."/>
        </authorList>
    </citation>
    <scope>NUCLEOTIDE SEQUENCE</scope>
    <source>
        <strain evidence="6">Farmed</strain>
    </source>
</reference>
<feature type="domain" description="CN hydrolase" evidence="5">
    <location>
        <begin position="26"/>
        <end position="327"/>
    </location>
</feature>
<dbReference type="GO" id="GO:0017159">
    <property type="term" value="F:pantetheine hydrolase activity"/>
    <property type="evidence" value="ECO:0007669"/>
    <property type="project" value="UniProtKB-EC"/>
</dbReference>
<organism evidence="6 7">
    <name type="scientific">Acanthosepion pharaonis</name>
    <name type="common">Pharaoh cuttlefish</name>
    <name type="synonym">Sepia pharaonis</name>
    <dbReference type="NCBI Taxonomy" id="158019"/>
    <lineage>
        <taxon>Eukaryota</taxon>
        <taxon>Metazoa</taxon>
        <taxon>Spiralia</taxon>
        <taxon>Lophotrochozoa</taxon>
        <taxon>Mollusca</taxon>
        <taxon>Cephalopoda</taxon>
        <taxon>Coleoidea</taxon>
        <taxon>Decapodiformes</taxon>
        <taxon>Sepiida</taxon>
        <taxon>Sepiina</taxon>
        <taxon>Sepiidae</taxon>
        <taxon>Acanthosepion</taxon>
    </lineage>
</organism>
<dbReference type="OrthoDB" id="10250282at2759"/>
<keyword evidence="3" id="KW-0472">Membrane</keyword>
<feature type="signal peptide" evidence="4">
    <location>
        <begin position="1"/>
        <end position="20"/>
    </location>
</feature>